<keyword evidence="3 7" id="KW-0732">Signal</keyword>
<organism evidence="9 10">
    <name type="scientific">Coccomyxa subellipsoidea</name>
    <dbReference type="NCBI Taxonomy" id="248742"/>
    <lineage>
        <taxon>Eukaryota</taxon>
        <taxon>Viridiplantae</taxon>
        <taxon>Chlorophyta</taxon>
        <taxon>core chlorophytes</taxon>
        <taxon>Trebouxiophyceae</taxon>
        <taxon>Trebouxiophyceae incertae sedis</taxon>
        <taxon>Coccomyxaceae</taxon>
        <taxon>Coccomyxa</taxon>
    </lineage>
</organism>
<reference evidence="9 10" key="1">
    <citation type="journal article" date="2024" name="Nat. Commun.">
        <title>Phylogenomics reveals the evolutionary origins of lichenization in chlorophyte algae.</title>
        <authorList>
            <person name="Puginier C."/>
            <person name="Libourel C."/>
            <person name="Otte J."/>
            <person name="Skaloud P."/>
            <person name="Haon M."/>
            <person name="Grisel S."/>
            <person name="Petersen M."/>
            <person name="Berrin J.G."/>
            <person name="Delaux P.M."/>
            <person name="Dal Grande F."/>
            <person name="Keller J."/>
        </authorList>
    </citation>
    <scope>NUCLEOTIDE SEQUENCE [LARGE SCALE GENOMIC DNA]</scope>
    <source>
        <strain evidence="9 10">SAG 216-7</strain>
    </source>
</reference>
<dbReference type="InterPro" id="IPR039992">
    <property type="entry name" value="Sep15_SelM"/>
</dbReference>
<comment type="caution">
    <text evidence="9">The sequence shown here is derived from an EMBL/GenBank/DDBJ whole genome shotgun (WGS) entry which is preliminary data.</text>
</comment>
<keyword evidence="5" id="KW-0712">Selenocysteine</keyword>
<evidence type="ECO:0000313" key="10">
    <source>
        <dbReference type="Proteomes" id="UP001491310"/>
    </source>
</evidence>
<evidence type="ECO:0000313" key="9">
    <source>
        <dbReference type="EMBL" id="KAK9915637.1"/>
    </source>
</evidence>
<evidence type="ECO:0000256" key="7">
    <source>
        <dbReference type="SAM" id="SignalP"/>
    </source>
</evidence>
<evidence type="ECO:0000256" key="3">
    <source>
        <dbReference type="ARBA" id="ARBA00022729"/>
    </source>
</evidence>
<protein>
    <recommendedName>
        <fullName evidence="6">Selenoprotein F</fullName>
    </recommendedName>
</protein>
<dbReference type="InterPro" id="IPR036249">
    <property type="entry name" value="Thioredoxin-like_sf"/>
</dbReference>
<proteinExistence type="inferred from homology"/>
<evidence type="ECO:0000256" key="6">
    <source>
        <dbReference type="ARBA" id="ARBA00040775"/>
    </source>
</evidence>
<dbReference type="PANTHER" id="PTHR13077">
    <property type="entry name" value="SELENOPROTEIN F"/>
    <property type="match status" value="1"/>
</dbReference>
<comment type="subcellular location">
    <subcellularLocation>
        <location evidence="1">Endoplasmic reticulum lumen</location>
    </subcellularLocation>
</comment>
<dbReference type="SUPFAM" id="SSF52833">
    <property type="entry name" value="Thioredoxin-like"/>
    <property type="match status" value="1"/>
</dbReference>
<evidence type="ECO:0000256" key="1">
    <source>
        <dbReference type="ARBA" id="ARBA00004319"/>
    </source>
</evidence>
<comment type="similarity">
    <text evidence="2">Belongs to the selenoprotein M/F family.</text>
</comment>
<evidence type="ECO:0000259" key="8">
    <source>
        <dbReference type="Pfam" id="PF08806"/>
    </source>
</evidence>
<evidence type="ECO:0000256" key="5">
    <source>
        <dbReference type="ARBA" id="ARBA00022933"/>
    </source>
</evidence>
<feature type="chain" id="PRO_5046655771" description="Selenoprotein F" evidence="7">
    <location>
        <begin position="32"/>
        <end position="166"/>
    </location>
</feature>
<dbReference type="Pfam" id="PF08806">
    <property type="entry name" value="Sep15_SelM"/>
    <property type="match status" value="1"/>
</dbReference>
<dbReference type="Proteomes" id="UP001491310">
    <property type="component" value="Unassembled WGS sequence"/>
</dbReference>
<evidence type="ECO:0000256" key="4">
    <source>
        <dbReference type="ARBA" id="ARBA00022824"/>
    </source>
</evidence>
<keyword evidence="4" id="KW-0256">Endoplasmic reticulum</keyword>
<accession>A0ABR2YUU4</accession>
<keyword evidence="10" id="KW-1185">Reference proteome</keyword>
<feature type="signal peptide" evidence="7">
    <location>
        <begin position="1"/>
        <end position="31"/>
    </location>
</feature>
<dbReference type="Gene3D" id="3.40.30.50">
    <property type="entry name" value="Sep15/SelM thioredoxin-like domain, active-site redox motif"/>
    <property type="match status" value="1"/>
</dbReference>
<sequence>MRSARRSEITGVKAIAFLSLVLNILLPVSAASNIESETDCASLGFTGLQPCSACDTLRSYLGDHELVDDCQRCCTPESDLGSGKFLSAVLEVCKHRLREFPTVEHFVNDKAEDFDSLEVRYRFGSSPRLILNGENGKKETLRIDKWKTELIEEFLRDKLPANTAEL</sequence>
<evidence type="ECO:0000256" key="2">
    <source>
        <dbReference type="ARBA" id="ARBA00005742"/>
    </source>
</evidence>
<dbReference type="InterPro" id="IPR014912">
    <property type="entry name" value="Sep15_SelM_dom"/>
</dbReference>
<name>A0ABR2YUU4_9CHLO</name>
<feature type="domain" description="Selenoprotein F/M" evidence="8">
    <location>
        <begin position="88"/>
        <end position="159"/>
    </location>
</feature>
<dbReference type="InterPro" id="IPR038219">
    <property type="entry name" value="Sep15/SelM_sf"/>
</dbReference>
<dbReference type="PANTHER" id="PTHR13077:SF6">
    <property type="entry name" value="SELENOPROTEIN F"/>
    <property type="match status" value="1"/>
</dbReference>
<dbReference type="EMBL" id="JALJOT010000004">
    <property type="protein sequence ID" value="KAK9915637.1"/>
    <property type="molecule type" value="Genomic_DNA"/>
</dbReference>
<gene>
    <name evidence="9" type="ORF">WJX75_001843</name>
</gene>